<dbReference type="PANTHER" id="PTHR15462:SF8">
    <property type="entry name" value="SERINE PROTEASE"/>
    <property type="match status" value="1"/>
</dbReference>
<accession>A0A1L9RCA4</accession>
<evidence type="ECO:0000313" key="3">
    <source>
        <dbReference type="Proteomes" id="UP000184383"/>
    </source>
</evidence>
<gene>
    <name evidence="2" type="ORF">ASPWEDRAFT_669753</name>
</gene>
<sequence length="294" mass="32777">MAKLVVWRWNLEAPPTANAENAVPLEETPEDNVNITSDNRKLVPVEDIKEGGKYRSILKVMVQRGRSQNWYMGTGWLLTDDILATSAHLVYDRKTGEKARAFKVWMGYNGKNADPLKTDTIYRHRIAVTALNEYTALLDGTRDVAFVKVNEKFPNVSHRFDYIGTPTTGIGNLGIVGYPGDKSSNGENGAQMYEHYEQTTWNLNNTAGNVLEYNHVTEGGELGSPVLWNRPGQPLVSIGTHRGVHEKRAVGIGIPISGQFDYPYDSGILAFTETPTRSRNGVDYIGVERKIRHA</sequence>
<name>A0A1L9RCA4_ASPWE</name>
<keyword evidence="1" id="KW-0732">Signal</keyword>
<dbReference type="PANTHER" id="PTHR15462">
    <property type="entry name" value="SERINE PROTEASE"/>
    <property type="match status" value="1"/>
</dbReference>
<dbReference type="GeneID" id="63754722"/>
<dbReference type="InterPro" id="IPR050966">
    <property type="entry name" value="Glutamyl_endopeptidase"/>
</dbReference>
<dbReference type="RefSeq" id="XP_040686219.1">
    <property type="nucleotide sequence ID" value="XM_040838874.1"/>
</dbReference>
<evidence type="ECO:0000256" key="1">
    <source>
        <dbReference type="ARBA" id="ARBA00022729"/>
    </source>
</evidence>
<keyword evidence="3" id="KW-1185">Reference proteome</keyword>
<proteinExistence type="predicted"/>
<reference evidence="3" key="1">
    <citation type="journal article" date="2017" name="Genome Biol.">
        <title>Comparative genomics reveals high biological diversity and specific adaptations in the industrially and medically important fungal genus Aspergillus.</title>
        <authorList>
            <person name="de Vries R.P."/>
            <person name="Riley R."/>
            <person name="Wiebenga A."/>
            <person name="Aguilar-Osorio G."/>
            <person name="Amillis S."/>
            <person name="Uchima C.A."/>
            <person name="Anderluh G."/>
            <person name="Asadollahi M."/>
            <person name="Askin M."/>
            <person name="Barry K."/>
            <person name="Battaglia E."/>
            <person name="Bayram O."/>
            <person name="Benocci T."/>
            <person name="Braus-Stromeyer S.A."/>
            <person name="Caldana C."/>
            <person name="Canovas D."/>
            <person name="Cerqueira G.C."/>
            <person name="Chen F."/>
            <person name="Chen W."/>
            <person name="Choi C."/>
            <person name="Clum A."/>
            <person name="Dos Santos R.A."/>
            <person name="Damasio A.R."/>
            <person name="Diallinas G."/>
            <person name="Emri T."/>
            <person name="Fekete E."/>
            <person name="Flipphi M."/>
            <person name="Freyberg S."/>
            <person name="Gallo A."/>
            <person name="Gournas C."/>
            <person name="Habgood R."/>
            <person name="Hainaut M."/>
            <person name="Harispe M.L."/>
            <person name="Henrissat B."/>
            <person name="Hilden K.S."/>
            <person name="Hope R."/>
            <person name="Hossain A."/>
            <person name="Karabika E."/>
            <person name="Karaffa L."/>
            <person name="Karanyi Z."/>
            <person name="Krasevec N."/>
            <person name="Kuo A."/>
            <person name="Kusch H."/>
            <person name="LaButti K."/>
            <person name="Lagendijk E.L."/>
            <person name="Lapidus A."/>
            <person name="Levasseur A."/>
            <person name="Lindquist E."/>
            <person name="Lipzen A."/>
            <person name="Logrieco A.F."/>
            <person name="MacCabe A."/>
            <person name="Maekelae M.R."/>
            <person name="Malavazi I."/>
            <person name="Melin P."/>
            <person name="Meyer V."/>
            <person name="Mielnichuk N."/>
            <person name="Miskei M."/>
            <person name="Molnar A.P."/>
            <person name="Mule G."/>
            <person name="Ngan C.Y."/>
            <person name="Orejas M."/>
            <person name="Orosz E."/>
            <person name="Ouedraogo J.P."/>
            <person name="Overkamp K.M."/>
            <person name="Park H.-S."/>
            <person name="Perrone G."/>
            <person name="Piumi F."/>
            <person name="Punt P.J."/>
            <person name="Ram A.F."/>
            <person name="Ramon A."/>
            <person name="Rauscher S."/>
            <person name="Record E."/>
            <person name="Riano-Pachon D.M."/>
            <person name="Robert V."/>
            <person name="Roehrig J."/>
            <person name="Ruller R."/>
            <person name="Salamov A."/>
            <person name="Salih N.S."/>
            <person name="Samson R.A."/>
            <person name="Sandor E."/>
            <person name="Sanguinetti M."/>
            <person name="Schuetze T."/>
            <person name="Sepcic K."/>
            <person name="Shelest E."/>
            <person name="Sherlock G."/>
            <person name="Sophianopoulou V."/>
            <person name="Squina F.M."/>
            <person name="Sun H."/>
            <person name="Susca A."/>
            <person name="Todd R.B."/>
            <person name="Tsang A."/>
            <person name="Unkles S.E."/>
            <person name="van de Wiele N."/>
            <person name="van Rossen-Uffink D."/>
            <person name="Oliveira J.V."/>
            <person name="Vesth T.C."/>
            <person name="Visser J."/>
            <person name="Yu J.-H."/>
            <person name="Zhou M."/>
            <person name="Andersen M.R."/>
            <person name="Archer D.B."/>
            <person name="Baker S.E."/>
            <person name="Benoit I."/>
            <person name="Brakhage A.A."/>
            <person name="Braus G.H."/>
            <person name="Fischer R."/>
            <person name="Frisvad J.C."/>
            <person name="Goldman G.H."/>
            <person name="Houbraken J."/>
            <person name="Oakley B."/>
            <person name="Pocsi I."/>
            <person name="Scazzocchio C."/>
            <person name="Seiboth B."/>
            <person name="vanKuyk P.A."/>
            <person name="Wortman J."/>
            <person name="Dyer P.S."/>
            <person name="Grigoriev I.V."/>
        </authorList>
    </citation>
    <scope>NUCLEOTIDE SEQUENCE [LARGE SCALE GENOMIC DNA]</scope>
    <source>
        <strain evidence="3">DTO 134E9</strain>
    </source>
</reference>
<dbReference type="VEuPathDB" id="FungiDB:ASPWEDRAFT_669753"/>
<evidence type="ECO:0008006" key="4">
    <source>
        <dbReference type="Google" id="ProtNLM"/>
    </source>
</evidence>
<dbReference type="OrthoDB" id="3693942at2759"/>
<organism evidence="2 3">
    <name type="scientific">Aspergillus wentii DTO 134E9</name>
    <dbReference type="NCBI Taxonomy" id="1073089"/>
    <lineage>
        <taxon>Eukaryota</taxon>
        <taxon>Fungi</taxon>
        <taxon>Dikarya</taxon>
        <taxon>Ascomycota</taxon>
        <taxon>Pezizomycotina</taxon>
        <taxon>Eurotiomycetes</taxon>
        <taxon>Eurotiomycetidae</taxon>
        <taxon>Eurotiales</taxon>
        <taxon>Aspergillaceae</taxon>
        <taxon>Aspergillus</taxon>
        <taxon>Aspergillus subgen. Cremei</taxon>
    </lineage>
</organism>
<evidence type="ECO:0000313" key="2">
    <source>
        <dbReference type="EMBL" id="OJJ32542.1"/>
    </source>
</evidence>
<dbReference type="Proteomes" id="UP000184383">
    <property type="component" value="Unassembled WGS sequence"/>
</dbReference>
<dbReference type="EMBL" id="KV878215">
    <property type="protein sequence ID" value="OJJ32542.1"/>
    <property type="molecule type" value="Genomic_DNA"/>
</dbReference>
<dbReference type="AlphaFoldDB" id="A0A1L9RCA4"/>
<dbReference type="InterPro" id="IPR009003">
    <property type="entry name" value="Peptidase_S1_PA"/>
</dbReference>
<dbReference type="SUPFAM" id="SSF50494">
    <property type="entry name" value="Trypsin-like serine proteases"/>
    <property type="match status" value="1"/>
</dbReference>
<dbReference type="Gene3D" id="2.40.10.10">
    <property type="entry name" value="Trypsin-like serine proteases"/>
    <property type="match status" value="2"/>
</dbReference>
<dbReference type="STRING" id="1073089.A0A1L9RCA4"/>
<protein>
    <recommendedName>
        <fullName evidence="4">Serine protease</fullName>
    </recommendedName>
</protein>
<dbReference type="InterPro" id="IPR043504">
    <property type="entry name" value="Peptidase_S1_PA_chymotrypsin"/>
</dbReference>